<gene>
    <name evidence="3" type="ORF">C5167_025495</name>
</gene>
<evidence type="ECO:0000313" key="4">
    <source>
        <dbReference type="Proteomes" id="UP000316621"/>
    </source>
</evidence>
<protein>
    <submittedName>
        <fullName evidence="3">Uncharacterized protein</fullName>
    </submittedName>
</protein>
<dbReference type="Gramene" id="RZC63719">
    <property type="protein sequence ID" value="RZC63719"/>
    <property type="gene ID" value="C5167_025495"/>
</dbReference>
<keyword evidence="2" id="KW-0812">Transmembrane</keyword>
<feature type="transmembrane region" description="Helical" evidence="2">
    <location>
        <begin position="102"/>
        <end position="121"/>
    </location>
</feature>
<proteinExistence type="predicted"/>
<evidence type="ECO:0000256" key="1">
    <source>
        <dbReference type="SAM" id="MobiDB-lite"/>
    </source>
</evidence>
<reference evidence="3 4" key="1">
    <citation type="journal article" date="2018" name="Science">
        <title>The opium poppy genome and morphinan production.</title>
        <authorList>
            <person name="Guo L."/>
            <person name="Winzer T."/>
            <person name="Yang X."/>
            <person name="Li Y."/>
            <person name="Ning Z."/>
            <person name="He Z."/>
            <person name="Teodor R."/>
            <person name="Lu Y."/>
            <person name="Bowser T.A."/>
            <person name="Graham I.A."/>
            <person name="Ye K."/>
        </authorList>
    </citation>
    <scope>NUCLEOTIDE SEQUENCE [LARGE SCALE GENOMIC DNA]</scope>
    <source>
        <strain evidence="4">cv. HN1</strain>
        <tissue evidence="3">Leaves</tissue>
    </source>
</reference>
<dbReference type="EMBL" id="CM010719">
    <property type="protein sequence ID" value="RZC63719.1"/>
    <property type="molecule type" value="Genomic_DNA"/>
</dbReference>
<evidence type="ECO:0000256" key="2">
    <source>
        <dbReference type="SAM" id="Phobius"/>
    </source>
</evidence>
<accession>A0A4Y7JVG8</accession>
<dbReference type="Proteomes" id="UP000316621">
    <property type="component" value="Chromosome 5"/>
</dbReference>
<keyword evidence="2" id="KW-1133">Transmembrane helix</keyword>
<dbReference type="AlphaFoldDB" id="A0A4Y7JVG8"/>
<name>A0A4Y7JVG8_PAPSO</name>
<evidence type="ECO:0000313" key="3">
    <source>
        <dbReference type="EMBL" id="RZC63719.1"/>
    </source>
</evidence>
<organism evidence="3 4">
    <name type="scientific">Papaver somniferum</name>
    <name type="common">Opium poppy</name>
    <dbReference type="NCBI Taxonomy" id="3469"/>
    <lineage>
        <taxon>Eukaryota</taxon>
        <taxon>Viridiplantae</taxon>
        <taxon>Streptophyta</taxon>
        <taxon>Embryophyta</taxon>
        <taxon>Tracheophyta</taxon>
        <taxon>Spermatophyta</taxon>
        <taxon>Magnoliopsida</taxon>
        <taxon>Ranunculales</taxon>
        <taxon>Papaveraceae</taxon>
        <taxon>Papaveroideae</taxon>
        <taxon>Papaver</taxon>
    </lineage>
</organism>
<sequence>MPSNNISTIVSVKLGSLSDGVALVIEGADGKKGGAVRQGTPYPKGGKTPASGGKSNKSLKSGVCSMRFLYQDSRYSSQSRTAIGCWCLLVCSDTYFLVLRKFVFLLAIIFVSLFIMNRMIFL</sequence>
<feature type="region of interest" description="Disordered" evidence="1">
    <location>
        <begin position="31"/>
        <end position="58"/>
    </location>
</feature>
<keyword evidence="4" id="KW-1185">Reference proteome</keyword>
<keyword evidence="2" id="KW-0472">Membrane</keyword>